<keyword evidence="2" id="KW-1185">Reference proteome</keyword>
<sequence>MARDDTKDNGKDGGVVVSVHEIDETTPLLESRGQKTAYVTFPERVDDETWRPSPGFWWIETALWANVFLSGFDGTITASTYAAISSDFNAAKTTA</sequence>
<name>A0AAD4HUE6_9PEZI</name>
<accession>A0AAD4HUE6</accession>
<dbReference type="EMBL" id="JAHCVI010000004">
    <property type="protein sequence ID" value="KAG7286729.1"/>
    <property type="molecule type" value="Genomic_DNA"/>
</dbReference>
<evidence type="ECO:0000313" key="1">
    <source>
        <dbReference type="EMBL" id="KAG7286729.1"/>
    </source>
</evidence>
<dbReference type="Proteomes" id="UP001197093">
    <property type="component" value="Unassembled WGS sequence"/>
</dbReference>
<proteinExistence type="predicted"/>
<evidence type="ECO:0000313" key="2">
    <source>
        <dbReference type="Proteomes" id="UP001197093"/>
    </source>
</evidence>
<reference evidence="1" key="1">
    <citation type="submission" date="2023-02" db="EMBL/GenBank/DDBJ databases">
        <authorList>
            <person name="Palmer J.M."/>
        </authorList>
    </citation>
    <scope>NUCLEOTIDE SEQUENCE</scope>
    <source>
        <strain evidence="1">FW57</strain>
    </source>
</reference>
<gene>
    <name evidence="1" type="ORF">NEMBOFW57_009041</name>
</gene>
<dbReference type="AlphaFoldDB" id="A0AAD4HUE6"/>
<comment type="caution">
    <text evidence="1">The sequence shown here is derived from an EMBL/GenBank/DDBJ whole genome shotgun (WGS) entry which is preliminary data.</text>
</comment>
<protein>
    <submittedName>
        <fullName evidence="1">Uncharacterized protein</fullName>
    </submittedName>
</protein>
<organism evidence="1 2">
    <name type="scientific">Staphylotrichum longicolle</name>
    <dbReference type="NCBI Taxonomy" id="669026"/>
    <lineage>
        <taxon>Eukaryota</taxon>
        <taxon>Fungi</taxon>
        <taxon>Dikarya</taxon>
        <taxon>Ascomycota</taxon>
        <taxon>Pezizomycotina</taxon>
        <taxon>Sordariomycetes</taxon>
        <taxon>Sordariomycetidae</taxon>
        <taxon>Sordariales</taxon>
        <taxon>Chaetomiaceae</taxon>
        <taxon>Staphylotrichum</taxon>
    </lineage>
</organism>